<dbReference type="Pfam" id="PF00198">
    <property type="entry name" value="2-oxoacid_dh"/>
    <property type="match status" value="1"/>
</dbReference>
<dbReference type="PROSITE" id="PS51826">
    <property type="entry name" value="PSBD"/>
    <property type="match status" value="1"/>
</dbReference>
<evidence type="ECO:0000313" key="9">
    <source>
        <dbReference type="Proteomes" id="UP001359485"/>
    </source>
</evidence>
<dbReference type="InterPro" id="IPR004167">
    <property type="entry name" value="PSBD"/>
</dbReference>
<dbReference type="InterPro" id="IPR036625">
    <property type="entry name" value="E3-bd_dom_sf"/>
</dbReference>
<comment type="cofactor">
    <cofactor evidence="4">
        <name>(R)-lipoate</name>
        <dbReference type="ChEBI" id="CHEBI:83088"/>
    </cofactor>
</comment>
<dbReference type="PANTHER" id="PTHR23151">
    <property type="entry name" value="DIHYDROLIPOAMIDE ACETYL/SUCCINYL-TRANSFERASE-RELATED"/>
    <property type="match status" value="1"/>
</dbReference>
<feature type="region of interest" description="Disordered" evidence="5">
    <location>
        <begin position="83"/>
        <end position="110"/>
    </location>
</feature>
<organism evidence="8 9">
    <name type="scientific">Polyplax serrata</name>
    <name type="common">Common mouse louse</name>
    <dbReference type="NCBI Taxonomy" id="468196"/>
    <lineage>
        <taxon>Eukaryota</taxon>
        <taxon>Metazoa</taxon>
        <taxon>Ecdysozoa</taxon>
        <taxon>Arthropoda</taxon>
        <taxon>Hexapoda</taxon>
        <taxon>Insecta</taxon>
        <taxon>Pterygota</taxon>
        <taxon>Neoptera</taxon>
        <taxon>Paraneoptera</taxon>
        <taxon>Psocodea</taxon>
        <taxon>Troctomorpha</taxon>
        <taxon>Phthiraptera</taxon>
        <taxon>Anoplura</taxon>
        <taxon>Polyplacidae</taxon>
        <taxon>Polyplax</taxon>
    </lineage>
</organism>
<dbReference type="SUPFAM" id="SSF52777">
    <property type="entry name" value="CoA-dependent acyltransferases"/>
    <property type="match status" value="1"/>
</dbReference>
<name>A0ABR1BB50_POLSC</name>
<dbReference type="InterPro" id="IPR045257">
    <property type="entry name" value="E2/Pdx1"/>
</dbReference>
<evidence type="ECO:0000256" key="3">
    <source>
        <dbReference type="ARBA" id="ARBA00022946"/>
    </source>
</evidence>
<keyword evidence="9" id="KW-1185">Reference proteome</keyword>
<evidence type="ECO:0000259" key="6">
    <source>
        <dbReference type="PROSITE" id="PS50968"/>
    </source>
</evidence>
<dbReference type="SUPFAM" id="SSF47005">
    <property type="entry name" value="Peripheral subunit-binding domain of 2-oxo acid dehydrogenase complex"/>
    <property type="match status" value="1"/>
</dbReference>
<dbReference type="Proteomes" id="UP001359485">
    <property type="component" value="Unassembled WGS sequence"/>
</dbReference>
<feature type="region of interest" description="Disordered" evidence="5">
    <location>
        <begin position="269"/>
        <end position="301"/>
    </location>
</feature>
<feature type="compositionally biased region" description="Polar residues" evidence="5">
    <location>
        <begin position="92"/>
        <end position="101"/>
    </location>
</feature>
<reference evidence="8 9" key="1">
    <citation type="submission" date="2023-09" db="EMBL/GenBank/DDBJ databases">
        <title>Genomes of two closely related lineages of the louse Polyplax serrata with different host specificities.</title>
        <authorList>
            <person name="Martinu J."/>
            <person name="Tarabai H."/>
            <person name="Stefka J."/>
            <person name="Hypsa V."/>
        </authorList>
    </citation>
    <scope>NUCLEOTIDE SEQUENCE [LARGE SCALE GENOMIC DNA]</scope>
    <source>
        <strain evidence="8">98ZLc_SE</strain>
    </source>
</reference>
<evidence type="ECO:0000256" key="1">
    <source>
        <dbReference type="ARBA" id="ARBA00007317"/>
    </source>
</evidence>
<evidence type="ECO:0000259" key="7">
    <source>
        <dbReference type="PROSITE" id="PS51826"/>
    </source>
</evidence>
<keyword evidence="4" id="KW-0808">Transferase</keyword>
<dbReference type="PANTHER" id="PTHR23151:SF90">
    <property type="entry name" value="DIHYDROLIPOYLLYSINE-RESIDUE ACETYLTRANSFERASE COMPONENT OF PYRUVATE DEHYDROGENASE COMPLEX, MITOCHONDRIAL-RELATED"/>
    <property type="match status" value="1"/>
</dbReference>
<evidence type="ECO:0000256" key="2">
    <source>
        <dbReference type="ARBA" id="ARBA00022823"/>
    </source>
</evidence>
<evidence type="ECO:0000256" key="5">
    <source>
        <dbReference type="SAM" id="MobiDB-lite"/>
    </source>
</evidence>
<dbReference type="Pfam" id="PF02817">
    <property type="entry name" value="E3_binding"/>
    <property type="match status" value="1"/>
</dbReference>
<keyword evidence="3" id="KW-0809">Transit peptide</keyword>
<dbReference type="InterPro" id="IPR001078">
    <property type="entry name" value="2-oxoacid_DH_actylTfrase"/>
</dbReference>
<dbReference type="Gene3D" id="2.40.50.100">
    <property type="match status" value="2"/>
</dbReference>
<feature type="domain" description="Lipoyl-binding" evidence="6">
    <location>
        <begin position="109"/>
        <end position="185"/>
    </location>
</feature>
<dbReference type="PROSITE" id="PS00189">
    <property type="entry name" value="LIPOYL"/>
    <property type="match status" value="2"/>
</dbReference>
<feature type="compositionally biased region" description="Basic and acidic residues" evidence="5">
    <location>
        <begin position="292"/>
        <end position="301"/>
    </location>
</feature>
<dbReference type="InterPro" id="IPR023213">
    <property type="entry name" value="CAT-like_dom_sf"/>
</dbReference>
<proteinExistence type="inferred from homology"/>
<dbReference type="PROSITE" id="PS50968">
    <property type="entry name" value="BIOTINYL_LIPOYL"/>
    <property type="match status" value="2"/>
</dbReference>
<dbReference type="InterPro" id="IPR003016">
    <property type="entry name" value="2-oxoA_DH_lipoyl-BS"/>
</dbReference>
<dbReference type="SUPFAM" id="SSF51230">
    <property type="entry name" value="Single hybrid motif"/>
    <property type="match status" value="2"/>
</dbReference>
<accession>A0ABR1BB50</accession>
<comment type="similarity">
    <text evidence="1 4">Belongs to the 2-oxoacid dehydrogenase family.</text>
</comment>
<dbReference type="Gene3D" id="4.10.320.10">
    <property type="entry name" value="E3-binding domain"/>
    <property type="match status" value="1"/>
</dbReference>
<dbReference type="EC" id="2.3.1.-" evidence="4"/>
<sequence>MPSLSPTMMEGKIIKWLKKEGDVINPGDVICDIETDKAVVAMEVEDEGILAKILVPANSGQIKVGTLIALMVAEGEDWKNVDIPSGVKPSATHDSTNSSPEVPSGGTPAISVTMPSLSPTMTFGTIVKWLKKEGDTIVPGDVLCDIQTDKAVMALETEEEGILAKILVPEDTQNVKVGTLIALIVGEGEDWRNVQVNTNMGEKAVKSKSEIPPNQFMGNGSIDVRGKSYGPAVKTLLANYQIQPGLIKPTGKGNRILKEDVLNYINDNKVQKKPHKPQPVATAQTQPSPSQRKTEGKSRKTELKFPKYKDIEISNIRQTIARRLLQSKREIPHSYSVTKCNITNMMKAKNEFTAAGMKVSMNDLLTKSTAMALQMYPKANSICINNEIKQADNIDVCVAVATDSGLFTPIIKSTNSKSVELIAQEIRDLGTRAKSGKLKPEEFIGGTFTISNLGMFGIKQFTAIINPPQCGILAIGNASNAFDHNMENQSYVMMTLSFDRRAMDDREAAEFLETLKYMVENPNLVLMKDQVSREMSL</sequence>
<evidence type="ECO:0000256" key="4">
    <source>
        <dbReference type="RuleBase" id="RU003423"/>
    </source>
</evidence>
<dbReference type="CDD" id="cd06849">
    <property type="entry name" value="lipoyl_domain"/>
    <property type="match status" value="2"/>
</dbReference>
<dbReference type="Pfam" id="PF00364">
    <property type="entry name" value="Biotin_lipoyl"/>
    <property type="match status" value="2"/>
</dbReference>
<keyword evidence="4" id="KW-0012">Acyltransferase</keyword>
<feature type="domain" description="Lipoyl-binding" evidence="6">
    <location>
        <begin position="1"/>
        <end position="72"/>
    </location>
</feature>
<dbReference type="EMBL" id="JAWJWF010000002">
    <property type="protein sequence ID" value="KAK6637609.1"/>
    <property type="molecule type" value="Genomic_DNA"/>
</dbReference>
<evidence type="ECO:0000313" key="8">
    <source>
        <dbReference type="EMBL" id="KAK6637609.1"/>
    </source>
</evidence>
<keyword evidence="2 4" id="KW-0450">Lipoyl</keyword>
<dbReference type="Gene3D" id="3.30.559.10">
    <property type="entry name" value="Chloramphenicol acetyltransferase-like domain"/>
    <property type="match status" value="1"/>
</dbReference>
<dbReference type="InterPro" id="IPR011053">
    <property type="entry name" value="Single_hybrid_motif"/>
</dbReference>
<dbReference type="InterPro" id="IPR000089">
    <property type="entry name" value="Biotin_lipoyl"/>
</dbReference>
<feature type="compositionally biased region" description="Polar residues" evidence="5">
    <location>
        <begin position="281"/>
        <end position="291"/>
    </location>
</feature>
<feature type="domain" description="Peripheral subunit-binding (PSBD)" evidence="7">
    <location>
        <begin position="228"/>
        <end position="265"/>
    </location>
</feature>
<protein>
    <recommendedName>
        <fullName evidence="4">Dihydrolipoamide acetyltransferase component of pyruvate dehydrogenase complex</fullName>
        <ecNumber evidence="4">2.3.1.-</ecNumber>
    </recommendedName>
</protein>
<comment type="caution">
    <text evidence="8">The sequence shown here is derived from an EMBL/GenBank/DDBJ whole genome shotgun (WGS) entry which is preliminary data.</text>
</comment>
<gene>
    <name evidence="8" type="ORF">RUM44_008031</name>
</gene>